<sequence>MSRSIQPSKMGVRACVALVIGLVVATLGVAAPSYAAAPEAPSGLNVDQPIPSTTKFNWNRSEGAERYEIQVDDDPSFSSPEVNTATVNSVYVPEVVLKPSENHWRVRAVLGTERSTWSSGLPFSPPTVSVPIPSSPTNGAHLQQPGNPPLLSWTPSPGAKSYTVQVDSDSDFVGVDEYTTETTSLVVSRPLGLGDWFWRVIASKGPGIVSEPSSASSFWIDPLATPVITGPLGSSPTVSPDVMDVVLDWDPVPGAVGYELQVASAADFSPGSIVEDRTGSLKRVFGTKFSPPITYDNNGYYWRVRAVDPAGNSSDWARSQVDFNRHYDEAPELIYPADGATNVPDPLYFDWKAVTHASEYEIWVGTDEFFSPNTYNSCRVAATTYTPGLFAINDTDLTNVLPNRINEDCDPAPGKVNYWRVRPLDRPYVKPGGGDLPGVQGLWSPTQSFTYTGLEMNNLLPPHNATVDIPSLSWDVSPGALTYRVEIRNGLGNTVDSATTHGTSYTPKGNQRFPAANNPYTWTVYAETAEGTKSLIPQRRFYVTGEQPTPSGADPLTPRGPAPGSTFTGPPSLTWEPHPDAAFYRVHAHNSENILVPSAAFGNGAAYPYAAMTDTSSELKRAGTYTWWVTAHSSTGLVIAEGPDSTFQIRNFAAPVGHKVALGGRALDSNNPGQTPCTPTTGVCTVPATPVLKWDREPGTAFYMVYVSEDPSFSNLLEPTTAVPATTNTMYTPALDNRDWTYADNQTERPYYWFVRPCRAVAQCGAGPVGVAGSAQHTFFKKSPPVTGLESTVTERTEVSFDWDNYWHDPESSDPADKWQQTGEALPQSAMKYRIEIATDSSFSPSSIVESAEVDQTTFTSTARIYPTRTYWWRVQAIDSDGNGLTWSTQEATFVRSTPAITQLSPVGNAQAPSTTAFRWEAQPYAKAYNVEVFRNDDSTFSTANRVAFGTNVLTTAYTWNKALAPSTTAYRWRVQRVDASGNLGDWSNTGRFFVSAGTPNIVAPASGGLQAPNGPVLEWEPLAGAASYTVTITPQGVGSNVIANTVSTAWAATAKFASGTYSWSLAAKDASGNTLGTATSSFQVDAVLEADQAPAILAPNGTAVGDELQVQAPVWAGHTDVTNTYQWLRDGAPIIGATGTAYVLQAADYNKMVSVKATGTKPNFAPGSSTSDGVLVGAGTALVATSNPVVSGSVTVGSTLFTTAGTWNQAPNGFRYQWLRNGVPIDQATTSSYRTVAEDIGLPISVRVYATKTGYTDGEAVSAAIVVVGAPGSGGGGGTETGGTVTPTSLPTISGTPGVGAFLSVKNGTWNPAAGVMFTYQWLRDGAPIPAATSLMYRVTEQDAAHTLSVVVTGTKAGMANGAATSPGVVVPKVSSTTSVTAFPTTITKSQRAKLTIRVTAPGLTKPTGKLVIKDGRKTLKTTTLKASHNGVRTYKLPRLKVGKHKLKVIYKGSSAINSSKSKKLKIIVRKK</sequence>
<protein>
    <submittedName>
        <fullName evidence="3">Ig-like domain repeat protein</fullName>
    </submittedName>
</protein>
<dbReference type="GO" id="GO:0005975">
    <property type="term" value="P:carbohydrate metabolic process"/>
    <property type="evidence" value="ECO:0007669"/>
    <property type="project" value="UniProtKB-ARBA"/>
</dbReference>
<dbReference type="Pfam" id="PF16640">
    <property type="entry name" value="Big_3_5"/>
    <property type="match status" value="1"/>
</dbReference>
<dbReference type="InterPro" id="IPR013783">
    <property type="entry name" value="Ig-like_fold"/>
</dbReference>
<keyword evidence="4" id="KW-1185">Reference proteome</keyword>
<reference evidence="3 4" key="1">
    <citation type="submission" date="2019-03" db="EMBL/GenBank/DDBJ databases">
        <title>Three New Species of Nocardioides, Nocardioides euryhalodurans sp. nov., Nocardioides seonyuensis sp. nov. and Nocardioides eburneoflavus sp. nov. Iolated from Soil.</title>
        <authorList>
            <person name="Roh S.G."/>
            <person name="Lee C."/>
            <person name="Kim M.-K."/>
            <person name="Kim S.B."/>
        </authorList>
    </citation>
    <scope>NUCLEOTIDE SEQUENCE [LARGE SCALE GENOMIC DNA]</scope>
    <source>
        <strain evidence="3 4">MMS17-SY207-3</strain>
    </source>
</reference>
<dbReference type="EMBL" id="CP038436">
    <property type="protein sequence ID" value="QBX54096.1"/>
    <property type="molecule type" value="Genomic_DNA"/>
</dbReference>
<proteinExistence type="predicted"/>
<dbReference type="Gene3D" id="2.60.40.2700">
    <property type="match status" value="3"/>
</dbReference>
<feature type="domain" description="Bacterial Ig-like" evidence="2">
    <location>
        <begin position="1382"/>
        <end position="1470"/>
    </location>
</feature>
<organism evidence="3 4">
    <name type="scientific">Nocardioides seonyuensis</name>
    <dbReference type="NCBI Taxonomy" id="2518371"/>
    <lineage>
        <taxon>Bacteria</taxon>
        <taxon>Bacillati</taxon>
        <taxon>Actinomycetota</taxon>
        <taxon>Actinomycetes</taxon>
        <taxon>Propionibacteriales</taxon>
        <taxon>Nocardioidaceae</taxon>
        <taxon>Nocardioides</taxon>
    </lineage>
</organism>
<evidence type="ECO:0000313" key="3">
    <source>
        <dbReference type="EMBL" id="QBX54096.1"/>
    </source>
</evidence>
<dbReference type="RefSeq" id="WP_135266071.1">
    <property type="nucleotide sequence ID" value="NZ_CP038436.1"/>
</dbReference>
<evidence type="ECO:0000259" key="2">
    <source>
        <dbReference type="Pfam" id="PF16640"/>
    </source>
</evidence>
<evidence type="ECO:0000313" key="4">
    <source>
        <dbReference type="Proteomes" id="UP000294853"/>
    </source>
</evidence>
<feature type="region of interest" description="Disordered" evidence="1">
    <location>
        <begin position="544"/>
        <end position="574"/>
    </location>
</feature>
<dbReference type="KEGG" id="nsn:EXE58_00470"/>
<gene>
    <name evidence="3" type="ORF">EXE58_00470</name>
</gene>
<dbReference type="Gene3D" id="2.60.40.10">
    <property type="entry name" value="Immunoglobulins"/>
    <property type="match status" value="10"/>
</dbReference>
<dbReference type="Proteomes" id="UP000294853">
    <property type="component" value="Chromosome"/>
</dbReference>
<dbReference type="OrthoDB" id="5485729at2"/>
<dbReference type="InterPro" id="IPR032109">
    <property type="entry name" value="Big_3_5"/>
</dbReference>
<accession>A0A4P7IAT6</accession>
<evidence type="ECO:0000256" key="1">
    <source>
        <dbReference type="SAM" id="MobiDB-lite"/>
    </source>
</evidence>
<name>A0A4P7IAT6_9ACTN</name>